<evidence type="ECO:0000256" key="14">
    <source>
        <dbReference type="ARBA" id="ARBA00023136"/>
    </source>
</evidence>
<feature type="coiled-coil region" evidence="19">
    <location>
        <begin position="813"/>
        <end position="911"/>
    </location>
</feature>
<keyword evidence="6" id="KW-1003">Cell membrane</keyword>
<dbReference type="GO" id="GO:0005886">
    <property type="term" value="C:plasma membrane"/>
    <property type="evidence" value="ECO:0007669"/>
    <property type="project" value="UniProtKB-SubCell"/>
</dbReference>
<evidence type="ECO:0000313" key="24">
    <source>
        <dbReference type="Proteomes" id="UP000734854"/>
    </source>
</evidence>
<proteinExistence type="inferred from homology"/>
<comment type="caution">
    <text evidence="23">The sequence shown here is derived from an EMBL/GenBank/DDBJ whole genome shotgun (WGS) entry which is preliminary data.</text>
</comment>
<sequence>MEDAFDSMILVSGPSFVRSGLKEQAFGGQNLFLMFLGKLGLFDSVVLVSGPSFVQSGLEMQAFEGRDLFLDVLGLLGEIRVRDLSGREIEEPGFAHKLRFWNFRSKCISHLYDVVMFVNSGGCEIQGKDCRIKFQGDAHFLGGDVIETNEIIAESGGHPLLYQSARYGDFRYMFDNLVPGDYFVDLHFAEIVNTNGPKGIRVFDIFILSSFDIYAIVGANKPLQLVDIRVSVLHNQGVLIRFEGLRGSPTVSGICIRKAPVSTAMINPELHLCTKCATEIEASPIQSRIVVQYEKKIQELTHECKMKSDECYEAWMSLTDANQKLQNVTMELDNMIFQNETLERAVGREMEKFKDVSDKYKKDKKLWSSTINNLEKKIKAIKEDHMQLSQEAHDCANSIPNLNSMITAIQALVAQSEDLKVKYNEEMGKRKRLFNQLQESKGNIRVFCRCRPLSKEEISSGCHAIIDFDAAKDGEIGTVAGGTTKKSFKFDRVYTPKDNQADVYADASPFVTSVLDGYNVCIFAYGQTGTGKTFTMEGTENNRGVNYRTLEELFKIAVERKDTISYSISVSVLEVYNEQIRDLLATSPSNKKLEVRQAAEGFHHVPGMVEAKVENMKEAWNVLQSGSNARAVGSNNVNEHSSRSHCMLCIMVRAKNLMNGECTKSKLWLVDLAGSERLTRTDVQGERLKEAQNINRSLSALGDVISALASKSNHIPYRNSKLTHLLQDSLGGDSKALMFVQISPSDNDMGETVSSLTFASRVRGVELGLAKRQVDTVEQQKMKQMVLLPDGYLYYAFMCFFLTIDTRTKDESLRKFEENCQHLENKLKEKEQQCRMLQEKNKDVASQLNSNAEIQSQLDRKQCQLMEKLNGKEEESMMLRQKIKDMEQRLKERQQIESVSLQEKVEELELKLNVQSHSEIAAKEKVKELECQLKESLQFQLTLEQKVKELESKLREHKESDSILILHSADRSRIGTPAEAKGSSSDESTSDTDPGILRSSTSINRLMTGRVSILHRGISPSGIKRKGEREHRISVLADDTENHSAFSTNSVDNKTEPMEINRSRKLDQAKTYGRITRTSKVVATHKLFPHSRIKKDQQTGVGVKEKNKSPSPKASFGADGEEEKANGGGGGGEMDVFYYLLFGGLSAVVAVLELSKTSKDRVATSPAFNAFKNNYLVVYSLMMSGDWLQGPYVYYLYSQYGFDKGDIGRLFIAGFGSSMLFGTIVGSLADKQGRKRACITYCLTYILSCITKHSPEYKVLMVGRILGGIATSLLFSSFESWLVAEHNKRGFEPQWLSITFSKAIFLGNGLIAIVSGLFANLVADTLGFGPVAPFDSAACFLAIGMAIILSSWSENYGDPSDSKDLMGQFKAAAAAIASDEKIALLGAIQSLFEGSMYTFVFLWTPALSPNDEEIPHGFIFATFMLSSMLGSSIASKLMARATLKVESYMQIVFAVSAFTLLLPIISTFLGSISFGSSIQLLGFCVFEACVGIFWPSMMKMRSQYIPEEARSTIMNFFRIPLNLFVCIVLYNVNAFPITIMFGMCSIFLFMASVLQRRLMVVADTYKTKRYRTSVLRKDLNFKDSHCLLLSSTEPQDWTGLKEIDAEAEALV</sequence>
<accession>A0A8J5G9H8</accession>
<keyword evidence="8" id="KW-0493">Microtubule</keyword>
<keyword evidence="10 18" id="KW-0067">ATP-binding</keyword>
<feature type="transmembrane region" description="Helical" evidence="21">
    <location>
        <begin position="1334"/>
        <end position="1352"/>
    </location>
</feature>
<keyword evidence="12 19" id="KW-0175">Coiled coil</keyword>
<dbReference type="InterPro" id="IPR001752">
    <property type="entry name" value="Kinesin_motor_dom"/>
</dbReference>
<dbReference type="InterPro" id="IPR021720">
    <property type="entry name" value="Malectin_dom"/>
</dbReference>
<dbReference type="SMART" id="SM00129">
    <property type="entry name" value="KISc"/>
    <property type="match status" value="1"/>
</dbReference>
<keyword evidence="5" id="KW-0813">Transport</keyword>
<dbReference type="PANTHER" id="PTHR23516">
    <property type="entry name" value="SAM (S-ADENOSYL METHIONINE) TRANSPORTER"/>
    <property type="match status" value="1"/>
</dbReference>
<feature type="transmembrane region" description="Helical" evidence="21">
    <location>
        <begin position="1478"/>
        <end position="1495"/>
    </location>
</feature>
<dbReference type="PROSITE" id="PS00411">
    <property type="entry name" value="KINESIN_MOTOR_1"/>
    <property type="match status" value="1"/>
</dbReference>
<evidence type="ECO:0000256" key="21">
    <source>
        <dbReference type="SAM" id="Phobius"/>
    </source>
</evidence>
<dbReference type="CDD" id="cd17487">
    <property type="entry name" value="MFS_MFSD5_like"/>
    <property type="match status" value="1"/>
</dbReference>
<dbReference type="PRINTS" id="PR00380">
    <property type="entry name" value="KINESINHEAVY"/>
</dbReference>
<feature type="transmembrane region" description="Helical" evidence="21">
    <location>
        <begin position="1418"/>
        <end position="1439"/>
    </location>
</feature>
<gene>
    <name evidence="23" type="ORF">ZIOFF_035926</name>
</gene>
<evidence type="ECO:0000256" key="10">
    <source>
        <dbReference type="ARBA" id="ARBA00022840"/>
    </source>
</evidence>
<dbReference type="GO" id="GO:0007018">
    <property type="term" value="P:microtubule-based movement"/>
    <property type="evidence" value="ECO:0007669"/>
    <property type="project" value="InterPro"/>
</dbReference>
<evidence type="ECO:0000256" key="20">
    <source>
        <dbReference type="SAM" id="MobiDB-lite"/>
    </source>
</evidence>
<protein>
    <recommendedName>
        <fullName evidence="4">Molybdate-anion transporter</fullName>
    </recommendedName>
    <alternativeName>
        <fullName evidence="16">Major facilitator superfamily domain-containing protein 5</fullName>
    </alternativeName>
    <alternativeName>
        <fullName evidence="17">Molybdate transporter 2 homolog</fullName>
    </alternativeName>
</protein>
<feature type="compositionally biased region" description="Low complexity" evidence="20">
    <location>
        <begin position="983"/>
        <end position="993"/>
    </location>
</feature>
<dbReference type="CDD" id="cd01366">
    <property type="entry name" value="KISc_C_terminal"/>
    <property type="match status" value="1"/>
</dbReference>
<dbReference type="GO" id="GO:0005874">
    <property type="term" value="C:microtubule"/>
    <property type="evidence" value="ECO:0007669"/>
    <property type="project" value="UniProtKB-KW"/>
</dbReference>
<evidence type="ECO:0000256" key="16">
    <source>
        <dbReference type="ARBA" id="ARBA00030646"/>
    </source>
</evidence>
<dbReference type="Pfam" id="PF00225">
    <property type="entry name" value="Kinesin"/>
    <property type="match status" value="1"/>
</dbReference>
<dbReference type="GO" id="GO:0008017">
    <property type="term" value="F:microtubule binding"/>
    <property type="evidence" value="ECO:0007669"/>
    <property type="project" value="InterPro"/>
</dbReference>
<evidence type="ECO:0000259" key="22">
    <source>
        <dbReference type="PROSITE" id="PS50067"/>
    </source>
</evidence>
<dbReference type="Gene3D" id="3.40.850.10">
    <property type="entry name" value="Kinesin motor domain"/>
    <property type="match status" value="1"/>
</dbReference>
<dbReference type="PROSITE" id="PS50067">
    <property type="entry name" value="KINESIN_MOTOR_2"/>
    <property type="match status" value="1"/>
</dbReference>
<evidence type="ECO:0000256" key="2">
    <source>
        <dbReference type="ARBA" id="ARBA00004651"/>
    </source>
</evidence>
<feature type="coiled-coil region" evidence="19">
    <location>
        <begin position="290"/>
        <end position="391"/>
    </location>
</feature>
<feature type="transmembrane region" description="Helical" evidence="21">
    <location>
        <begin position="1175"/>
        <end position="1195"/>
    </location>
</feature>
<keyword evidence="13" id="KW-0406">Ion transport</keyword>
<evidence type="ECO:0000256" key="1">
    <source>
        <dbReference type="ARBA" id="ARBA00003019"/>
    </source>
</evidence>
<evidence type="ECO:0000256" key="18">
    <source>
        <dbReference type="PROSITE-ProRule" id="PRU00283"/>
    </source>
</evidence>
<dbReference type="InterPro" id="IPR027417">
    <property type="entry name" value="P-loop_NTPase"/>
</dbReference>
<evidence type="ECO:0000256" key="17">
    <source>
        <dbReference type="ARBA" id="ARBA00032555"/>
    </source>
</evidence>
<keyword evidence="7 21" id="KW-0812">Transmembrane</keyword>
<dbReference type="SUPFAM" id="SSF52540">
    <property type="entry name" value="P-loop containing nucleoside triphosphate hydrolases"/>
    <property type="match status" value="1"/>
</dbReference>
<evidence type="ECO:0000313" key="23">
    <source>
        <dbReference type="EMBL" id="KAG6503610.1"/>
    </source>
</evidence>
<dbReference type="InterPro" id="IPR008509">
    <property type="entry name" value="MOT2/MFSD5"/>
</dbReference>
<evidence type="ECO:0000256" key="9">
    <source>
        <dbReference type="ARBA" id="ARBA00022741"/>
    </source>
</evidence>
<dbReference type="Proteomes" id="UP000734854">
    <property type="component" value="Unassembled WGS sequence"/>
</dbReference>
<dbReference type="FunFam" id="3.40.850.10:FF:000057">
    <property type="entry name" value="kinesin-like protein KIN-14R"/>
    <property type="match status" value="1"/>
</dbReference>
<keyword evidence="9 18" id="KW-0547">Nucleotide-binding</keyword>
<dbReference type="GO" id="GO:0006811">
    <property type="term" value="P:monoatomic ion transport"/>
    <property type="evidence" value="ECO:0007669"/>
    <property type="project" value="UniProtKB-KW"/>
</dbReference>
<feature type="region of interest" description="Disordered" evidence="20">
    <location>
        <begin position="966"/>
        <end position="999"/>
    </location>
</feature>
<feature type="region of interest" description="Disordered" evidence="20">
    <location>
        <begin position="1086"/>
        <end position="1128"/>
    </location>
</feature>
<keyword evidence="14 21" id="KW-0472">Membrane</keyword>
<evidence type="ECO:0000256" key="3">
    <source>
        <dbReference type="ARBA" id="ARBA00010899"/>
    </source>
</evidence>
<reference evidence="23 24" key="1">
    <citation type="submission" date="2020-08" db="EMBL/GenBank/DDBJ databases">
        <title>Plant Genome Project.</title>
        <authorList>
            <person name="Zhang R.-G."/>
        </authorList>
    </citation>
    <scope>NUCLEOTIDE SEQUENCE [LARGE SCALE GENOMIC DNA]</scope>
    <source>
        <tissue evidence="23">Rhizome</tissue>
    </source>
</reference>
<dbReference type="InterPro" id="IPR036961">
    <property type="entry name" value="Kinesin_motor_dom_sf"/>
</dbReference>
<comment type="similarity">
    <text evidence="3">Belongs to the TRAFAC class myosin-kinesin ATPase superfamily. Kinesin family. KIN-14 subfamily.</text>
</comment>
<evidence type="ECO:0000256" key="6">
    <source>
        <dbReference type="ARBA" id="ARBA00022475"/>
    </source>
</evidence>
<dbReference type="GO" id="GO:0003777">
    <property type="term" value="F:microtubule motor activity"/>
    <property type="evidence" value="ECO:0007669"/>
    <property type="project" value="InterPro"/>
</dbReference>
<feature type="binding site" evidence="18">
    <location>
        <begin position="526"/>
        <end position="533"/>
    </location>
    <ligand>
        <name>ATP</name>
        <dbReference type="ChEBI" id="CHEBI:30616"/>
    </ligand>
</feature>
<dbReference type="Gene3D" id="2.60.120.430">
    <property type="entry name" value="Galactose-binding lectin"/>
    <property type="match status" value="1"/>
</dbReference>
<feature type="transmembrane region" description="Helical" evidence="21">
    <location>
        <begin position="1207"/>
        <end position="1229"/>
    </location>
</feature>
<keyword evidence="15 18" id="KW-0505">Motor protein</keyword>
<keyword evidence="24" id="KW-1185">Reference proteome</keyword>
<keyword evidence="11 21" id="KW-1133">Transmembrane helix</keyword>
<name>A0A8J5G9H8_ZINOF</name>
<dbReference type="Pfam" id="PF11721">
    <property type="entry name" value="Malectin"/>
    <property type="match status" value="1"/>
</dbReference>
<dbReference type="InterPro" id="IPR019821">
    <property type="entry name" value="Kinesin_motor_CS"/>
</dbReference>
<evidence type="ECO:0000256" key="7">
    <source>
        <dbReference type="ARBA" id="ARBA00022692"/>
    </source>
</evidence>
<evidence type="ECO:0000256" key="19">
    <source>
        <dbReference type="SAM" id="Coils"/>
    </source>
</evidence>
<dbReference type="SUPFAM" id="SSF103473">
    <property type="entry name" value="MFS general substrate transporter"/>
    <property type="match status" value="1"/>
</dbReference>
<dbReference type="GO" id="GO:0005524">
    <property type="term" value="F:ATP binding"/>
    <property type="evidence" value="ECO:0007669"/>
    <property type="project" value="UniProtKB-UniRule"/>
</dbReference>
<feature type="transmembrane region" description="Helical" evidence="21">
    <location>
        <begin position="1262"/>
        <end position="1283"/>
    </location>
</feature>
<dbReference type="Gene3D" id="1.20.1250.20">
    <property type="entry name" value="MFS general substrate transporter like domains"/>
    <property type="match status" value="1"/>
</dbReference>
<dbReference type="InterPro" id="IPR036259">
    <property type="entry name" value="MFS_trans_sf"/>
</dbReference>
<comment type="subcellular location">
    <subcellularLocation>
        <location evidence="2">Cell membrane</location>
        <topology evidence="2">Multi-pass membrane protein</topology>
    </subcellularLocation>
</comment>
<evidence type="ECO:0000256" key="4">
    <source>
        <dbReference type="ARBA" id="ARBA00021242"/>
    </source>
</evidence>
<feature type="transmembrane region" description="Helical" evidence="21">
    <location>
        <begin position="1451"/>
        <end position="1472"/>
    </location>
</feature>
<feature type="transmembrane region" description="Helical" evidence="21">
    <location>
        <begin position="1136"/>
        <end position="1154"/>
    </location>
</feature>
<evidence type="ECO:0000256" key="5">
    <source>
        <dbReference type="ARBA" id="ARBA00022448"/>
    </source>
</evidence>
<comment type="function">
    <text evidence="1">Mediates high-affinity intracellular uptake of the rare oligo-element molybdenum.</text>
</comment>
<feature type="transmembrane region" description="Helical" evidence="21">
    <location>
        <begin position="1303"/>
        <end position="1322"/>
    </location>
</feature>
<evidence type="ECO:0000256" key="15">
    <source>
        <dbReference type="ARBA" id="ARBA00023175"/>
    </source>
</evidence>
<feature type="transmembrane region" description="Helical" evidence="21">
    <location>
        <begin position="1516"/>
        <end position="1533"/>
    </location>
</feature>
<evidence type="ECO:0000256" key="12">
    <source>
        <dbReference type="ARBA" id="ARBA00023054"/>
    </source>
</evidence>
<feature type="domain" description="Kinesin motor" evidence="22">
    <location>
        <begin position="443"/>
        <end position="765"/>
    </location>
</feature>
<dbReference type="GO" id="GO:0015098">
    <property type="term" value="F:molybdate ion transmembrane transporter activity"/>
    <property type="evidence" value="ECO:0007669"/>
    <property type="project" value="InterPro"/>
</dbReference>
<dbReference type="EMBL" id="JACMSC010000010">
    <property type="protein sequence ID" value="KAG6503610.1"/>
    <property type="molecule type" value="Genomic_DNA"/>
</dbReference>
<evidence type="ECO:0000256" key="13">
    <source>
        <dbReference type="ARBA" id="ARBA00023065"/>
    </source>
</evidence>
<evidence type="ECO:0000256" key="11">
    <source>
        <dbReference type="ARBA" id="ARBA00022989"/>
    </source>
</evidence>
<dbReference type="PANTHER" id="PTHR23516:SF1">
    <property type="entry name" value="MOLYBDATE-ANION TRANSPORTER"/>
    <property type="match status" value="1"/>
</dbReference>
<dbReference type="Pfam" id="PF05631">
    <property type="entry name" value="MFS_5"/>
    <property type="match status" value="1"/>
</dbReference>
<organism evidence="23 24">
    <name type="scientific">Zingiber officinale</name>
    <name type="common">Ginger</name>
    <name type="synonym">Amomum zingiber</name>
    <dbReference type="NCBI Taxonomy" id="94328"/>
    <lineage>
        <taxon>Eukaryota</taxon>
        <taxon>Viridiplantae</taxon>
        <taxon>Streptophyta</taxon>
        <taxon>Embryophyta</taxon>
        <taxon>Tracheophyta</taxon>
        <taxon>Spermatophyta</taxon>
        <taxon>Magnoliopsida</taxon>
        <taxon>Liliopsida</taxon>
        <taxon>Zingiberales</taxon>
        <taxon>Zingiberaceae</taxon>
        <taxon>Zingiber</taxon>
    </lineage>
</organism>
<evidence type="ECO:0000256" key="8">
    <source>
        <dbReference type="ARBA" id="ARBA00022701"/>
    </source>
</evidence>